<evidence type="ECO:0008006" key="4">
    <source>
        <dbReference type="Google" id="ProtNLM"/>
    </source>
</evidence>
<dbReference type="EMBL" id="VORB01000005">
    <property type="protein sequence ID" value="TXC78911.1"/>
    <property type="molecule type" value="Genomic_DNA"/>
</dbReference>
<dbReference type="AlphaFoldDB" id="A0A5C6V2P0"/>
<dbReference type="Proteomes" id="UP000321168">
    <property type="component" value="Unassembled WGS sequence"/>
</dbReference>
<evidence type="ECO:0000313" key="3">
    <source>
        <dbReference type="Proteomes" id="UP000321168"/>
    </source>
</evidence>
<comment type="caution">
    <text evidence="2">The sequence shown here is derived from an EMBL/GenBank/DDBJ whole genome shotgun (WGS) entry which is preliminary data.</text>
</comment>
<feature type="chain" id="PRO_5023110616" description="DUF4384 domain-containing protein" evidence="1">
    <location>
        <begin position="24"/>
        <end position="218"/>
    </location>
</feature>
<sequence length="218" mass="25219">MRYLAIIGLILYVLSCGAQSSVAKDSIYSNDLDFKLKDGVYLLWEDFILNKPSLKFEQLTTKEGKQISEFRPLERIYFVKTGDSTLKLNPAEIFGFTENGTFYIQFEHEGSSYFGRTVNPGALWQFAAMVISYQRTLSYNPYFPGDYRTIPSKDLKQIILNYKTGEVYPANSKVLIPILAKDPKIASLLDKTPKRKRKKRLFYFLRKYNENNPVAFPK</sequence>
<organism evidence="2 3">
    <name type="scientific">Luteibaculum oceani</name>
    <dbReference type="NCBI Taxonomy" id="1294296"/>
    <lineage>
        <taxon>Bacteria</taxon>
        <taxon>Pseudomonadati</taxon>
        <taxon>Bacteroidota</taxon>
        <taxon>Flavobacteriia</taxon>
        <taxon>Flavobacteriales</taxon>
        <taxon>Luteibaculaceae</taxon>
        <taxon>Luteibaculum</taxon>
    </lineage>
</organism>
<evidence type="ECO:0000313" key="2">
    <source>
        <dbReference type="EMBL" id="TXC78911.1"/>
    </source>
</evidence>
<keyword evidence="3" id="KW-1185">Reference proteome</keyword>
<gene>
    <name evidence="2" type="ORF">FRX97_06770</name>
</gene>
<feature type="signal peptide" evidence="1">
    <location>
        <begin position="1"/>
        <end position="23"/>
    </location>
</feature>
<proteinExistence type="predicted"/>
<name>A0A5C6V2P0_9FLAO</name>
<protein>
    <recommendedName>
        <fullName evidence="4">DUF4384 domain-containing protein</fullName>
    </recommendedName>
</protein>
<dbReference type="RefSeq" id="WP_147014435.1">
    <property type="nucleotide sequence ID" value="NZ_VORB01000005.1"/>
</dbReference>
<evidence type="ECO:0000256" key="1">
    <source>
        <dbReference type="SAM" id="SignalP"/>
    </source>
</evidence>
<keyword evidence="1" id="KW-0732">Signal</keyword>
<accession>A0A5C6V2P0</accession>
<reference evidence="2 3" key="1">
    <citation type="submission" date="2019-08" db="EMBL/GenBank/DDBJ databases">
        <title>Genome of Luteibaculum oceani JCM 18817.</title>
        <authorList>
            <person name="Bowman J.P."/>
        </authorList>
    </citation>
    <scope>NUCLEOTIDE SEQUENCE [LARGE SCALE GENOMIC DNA]</scope>
    <source>
        <strain evidence="2 3">JCM 18817</strain>
    </source>
</reference>